<evidence type="ECO:0000259" key="1">
    <source>
        <dbReference type="PROSITE" id="PS50878"/>
    </source>
</evidence>
<evidence type="ECO:0000313" key="4">
    <source>
        <dbReference type="Proteomes" id="UP000663836"/>
    </source>
</evidence>
<proteinExistence type="predicted"/>
<protein>
    <recommendedName>
        <fullName evidence="1">Reverse transcriptase domain-containing protein</fullName>
    </recommendedName>
</protein>
<dbReference type="CDD" id="cd01650">
    <property type="entry name" value="RT_nLTR_like"/>
    <property type="match status" value="1"/>
</dbReference>
<feature type="domain" description="Reverse transcriptase" evidence="1">
    <location>
        <begin position="144"/>
        <end position="434"/>
    </location>
</feature>
<evidence type="ECO:0000313" key="2">
    <source>
        <dbReference type="EMBL" id="CAF1369178.1"/>
    </source>
</evidence>
<dbReference type="PANTHER" id="PTHR47027:SF20">
    <property type="entry name" value="REVERSE TRANSCRIPTASE-LIKE PROTEIN WITH RNA-DIRECTED DNA POLYMERASE DOMAIN"/>
    <property type="match status" value="1"/>
</dbReference>
<organism evidence="3 4">
    <name type="scientific">Rotaria sordida</name>
    <dbReference type="NCBI Taxonomy" id="392033"/>
    <lineage>
        <taxon>Eukaryota</taxon>
        <taxon>Metazoa</taxon>
        <taxon>Spiralia</taxon>
        <taxon>Gnathifera</taxon>
        <taxon>Rotifera</taxon>
        <taxon>Eurotatoria</taxon>
        <taxon>Bdelloidea</taxon>
        <taxon>Philodinida</taxon>
        <taxon>Philodinidae</taxon>
        <taxon>Rotaria</taxon>
    </lineage>
</organism>
<dbReference type="Proteomes" id="UP000663864">
    <property type="component" value="Unassembled WGS sequence"/>
</dbReference>
<accession>A0A819L4S0</accession>
<evidence type="ECO:0000313" key="3">
    <source>
        <dbReference type="EMBL" id="CAF3955391.1"/>
    </source>
</evidence>
<comment type="caution">
    <text evidence="3">The sequence shown here is derived from an EMBL/GenBank/DDBJ whole genome shotgun (WGS) entry which is preliminary data.</text>
</comment>
<dbReference type="EMBL" id="CAJNOT010003181">
    <property type="protein sequence ID" value="CAF1369178.1"/>
    <property type="molecule type" value="Genomic_DNA"/>
</dbReference>
<dbReference type="InterPro" id="IPR000477">
    <property type="entry name" value="RT_dom"/>
</dbReference>
<dbReference type="AlphaFoldDB" id="A0A819L4S0"/>
<sequence length="434" mass="50624">MEYWDEISKEIENSIKQHDSSTAFATIRRLKGNRTNVENLPIQDKEGNILNNSRDRMVRWKEHFSELLNVHSNIDQSILQNITPSTIPVMEQIRQDKLPSLNEVKEAINKMKSGKAPGIDSISVDLLKVGGEPIAIWLHEIIVEIWETEEMVEDWTTAILIRIYKNKGDKKMCDNYRGISLLVAASKVFSRIILNRVQHLIDNQLLEQQAGFRKNRSTIDQIFILKMIMERSQEYNKPLHMCFIDIQKPYDSVNRDLLWQICRYYGIGDKLIRMFKLLYKNTKAKVRINSEMSDEFSIETGVMQGGIPSPILFNIFFDFIMRQVMKQLDDIGVKMAYGSNDFFHTDREKYKQLNILTLLYADDVVVMCDNNTDLERFIKTFENVTQQFGLLMNVKKTCIMSLIQLQEDSTRRTIKNQQVNTTNNNKLIQQTTTS</sequence>
<dbReference type="PROSITE" id="PS50878">
    <property type="entry name" value="RT_POL"/>
    <property type="match status" value="1"/>
</dbReference>
<gene>
    <name evidence="3" type="ORF">JBS370_LOCUS23775</name>
    <name evidence="2" type="ORF">ZHD862_LOCUS31498</name>
</gene>
<reference evidence="3" key="1">
    <citation type="submission" date="2021-02" db="EMBL/GenBank/DDBJ databases">
        <authorList>
            <person name="Nowell W R."/>
        </authorList>
    </citation>
    <scope>NUCLEOTIDE SEQUENCE</scope>
</reference>
<dbReference type="EMBL" id="CAJOBD010003566">
    <property type="protein sequence ID" value="CAF3955391.1"/>
    <property type="molecule type" value="Genomic_DNA"/>
</dbReference>
<dbReference type="SUPFAM" id="SSF56672">
    <property type="entry name" value="DNA/RNA polymerases"/>
    <property type="match status" value="1"/>
</dbReference>
<dbReference type="InterPro" id="IPR043502">
    <property type="entry name" value="DNA/RNA_pol_sf"/>
</dbReference>
<name>A0A819L4S0_9BILA</name>
<dbReference type="Pfam" id="PF00078">
    <property type="entry name" value="RVT_1"/>
    <property type="match status" value="1"/>
</dbReference>
<dbReference type="Proteomes" id="UP000663836">
    <property type="component" value="Unassembled WGS sequence"/>
</dbReference>
<dbReference type="PANTHER" id="PTHR47027">
    <property type="entry name" value="REVERSE TRANSCRIPTASE DOMAIN-CONTAINING PROTEIN"/>
    <property type="match status" value="1"/>
</dbReference>